<accession>A0AAE3H4S0</accession>
<dbReference type="EMBL" id="RJUF01000181">
    <property type="protein sequence ID" value="MCP9765229.1"/>
    <property type="molecule type" value="Genomic_DNA"/>
</dbReference>
<evidence type="ECO:0000313" key="2">
    <source>
        <dbReference type="EMBL" id="MCP9765229.1"/>
    </source>
</evidence>
<feature type="transmembrane region" description="Helical" evidence="1">
    <location>
        <begin position="159"/>
        <end position="185"/>
    </location>
</feature>
<feature type="transmembrane region" description="Helical" evidence="1">
    <location>
        <begin position="136"/>
        <end position="153"/>
    </location>
</feature>
<name>A0AAE3H4S0_9BACT</name>
<reference evidence="2 3" key="1">
    <citation type="submission" date="2018-11" db="EMBL/GenBank/DDBJ databases">
        <title>Novel bacteria species description.</title>
        <authorList>
            <person name="Han J.-H."/>
        </authorList>
    </citation>
    <scope>NUCLEOTIDE SEQUENCE [LARGE SCALE GENOMIC DNA]</scope>
    <source>
        <strain evidence="2 3">KCTC23259</strain>
    </source>
</reference>
<feature type="transmembrane region" description="Helical" evidence="1">
    <location>
        <begin position="109"/>
        <end position="127"/>
    </location>
</feature>
<evidence type="ECO:0008006" key="4">
    <source>
        <dbReference type="Google" id="ProtNLM"/>
    </source>
</evidence>
<dbReference type="AlphaFoldDB" id="A0AAE3H4S0"/>
<keyword evidence="1" id="KW-0472">Membrane</keyword>
<feature type="transmembrane region" description="Helical" evidence="1">
    <location>
        <begin position="12"/>
        <end position="34"/>
    </location>
</feature>
<feature type="transmembrane region" description="Helical" evidence="1">
    <location>
        <begin position="205"/>
        <end position="224"/>
    </location>
</feature>
<keyword evidence="1" id="KW-0812">Transmembrane</keyword>
<dbReference type="RefSeq" id="WP_255038920.1">
    <property type="nucleotide sequence ID" value="NZ_RJUF01000181.1"/>
</dbReference>
<feature type="transmembrane region" description="Helical" evidence="1">
    <location>
        <begin position="84"/>
        <end position="103"/>
    </location>
</feature>
<sequence>MILKVLKKILGVIVLSNLNVVAATMVCFVAFYKLPNNQPFHDFLSLAQLGLTCWAIYVLDRLKDNISKPEISTDRHKFHYDNQFILQILMIAAVSISVVIIFFQPLNLIIYGFFIIILAGFYLYFISPKFPYLKEIFMPFIYTLAVVGVPFVLDSSISLSSWILGLMFFGITIQNTFSFSFFEFLENESEENICKKIGIRNTRKVINYITALNIFVVIFFFSNQINYPNLLGFVLVTISLVTSLIVAAAPKFKNNYRWLIDSLLFLPLIIL</sequence>
<keyword evidence="1" id="KW-1133">Transmembrane helix</keyword>
<proteinExistence type="predicted"/>
<comment type="caution">
    <text evidence="2">The sequence shown here is derived from an EMBL/GenBank/DDBJ whole genome shotgun (WGS) entry which is preliminary data.</text>
</comment>
<protein>
    <recommendedName>
        <fullName evidence="4">Prenyltransferase</fullName>
    </recommendedName>
</protein>
<organism evidence="2 3">
    <name type="scientific">Lacihabitans soyangensis</name>
    <dbReference type="NCBI Taxonomy" id="869394"/>
    <lineage>
        <taxon>Bacteria</taxon>
        <taxon>Pseudomonadati</taxon>
        <taxon>Bacteroidota</taxon>
        <taxon>Cytophagia</taxon>
        <taxon>Cytophagales</taxon>
        <taxon>Leadbetterellaceae</taxon>
        <taxon>Lacihabitans</taxon>
    </lineage>
</organism>
<feature type="transmembrane region" description="Helical" evidence="1">
    <location>
        <begin position="230"/>
        <end position="249"/>
    </location>
</feature>
<gene>
    <name evidence="2" type="ORF">EGI31_20025</name>
</gene>
<keyword evidence="3" id="KW-1185">Reference proteome</keyword>
<dbReference type="Proteomes" id="UP001204144">
    <property type="component" value="Unassembled WGS sequence"/>
</dbReference>
<evidence type="ECO:0000313" key="3">
    <source>
        <dbReference type="Proteomes" id="UP001204144"/>
    </source>
</evidence>
<evidence type="ECO:0000256" key="1">
    <source>
        <dbReference type="SAM" id="Phobius"/>
    </source>
</evidence>